<feature type="transmembrane region" description="Helical" evidence="5">
    <location>
        <begin position="179"/>
        <end position="201"/>
    </location>
</feature>
<sequence>MNITAQSLITSLTEILGSFAFLGPELMLVLFFLLIVALDLFKSKLIKASLPWVALTGILISLISQIYFLNNIQGKQAKIFFSGLLITDGLALYAGLLFSVAGILTIVLSVLSKHLQVKFSGRGEYYAYILVLLAGLNLMAKSVNLLMLFVALELVSIASYLLTTAIKKQQDAMESGLKYILYGTLASGVMLYGMSFLYGFGGSLSFLDTAFWANLSRLDSPFFLVIFLLTFAGFLFKIAAAPFHFWAPDVYEGAPAPIVAFFATAPKIAGFVVIIRFLLQIKNNLATTLQDDVMLLVGGISLLSLVIGNFTALWQSRARRLLAYSSVAHAGFLLAALAALATNSIEAVLFYLSVLLFMNFGIFLLVQVFEERLQIFDIKGLAGQGKTYPLLGVLAIIILISLTGLPPTAGFTSKLLLFTNIWQNYSATGNQLLLTLLLVGLLLTGVAFFYYIRIPYFLFFKRNLNPEKKVVLGREDIVLAFISFPLLLFFFQPAWLTELIRQVVLYSI</sequence>
<dbReference type="GO" id="GO:0005886">
    <property type="term" value="C:plasma membrane"/>
    <property type="evidence" value="ECO:0007669"/>
    <property type="project" value="UniProtKB-SubCell"/>
</dbReference>
<comment type="catalytic activity">
    <reaction evidence="5">
        <text>a quinone + NADH + 5 H(+)(in) = a quinol + NAD(+) + 4 H(+)(out)</text>
        <dbReference type="Rhea" id="RHEA:57888"/>
        <dbReference type="ChEBI" id="CHEBI:15378"/>
        <dbReference type="ChEBI" id="CHEBI:24646"/>
        <dbReference type="ChEBI" id="CHEBI:57540"/>
        <dbReference type="ChEBI" id="CHEBI:57945"/>
        <dbReference type="ChEBI" id="CHEBI:132124"/>
    </reaction>
</comment>
<evidence type="ECO:0000256" key="3">
    <source>
        <dbReference type="ARBA" id="ARBA00022989"/>
    </source>
</evidence>
<evidence type="ECO:0000313" key="9">
    <source>
        <dbReference type="Proteomes" id="UP000321532"/>
    </source>
</evidence>
<gene>
    <name evidence="8" type="primary">ndhB</name>
    <name evidence="5" type="synonym">nuoN</name>
    <name evidence="8" type="ORF">AAE02nite_49390</name>
</gene>
<dbReference type="GO" id="GO:0042773">
    <property type="term" value="P:ATP synthesis coupled electron transport"/>
    <property type="evidence" value="ECO:0007669"/>
    <property type="project" value="InterPro"/>
</dbReference>
<dbReference type="HAMAP" id="MF_00445">
    <property type="entry name" value="NDH1_NuoN_1"/>
    <property type="match status" value="1"/>
</dbReference>
<evidence type="ECO:0000259" key="7">
    <source>
        <dbReference type="Pfam" id="PF00361"/>
    </source>
</evidence>
<feature type="transmembrane region" description="Helical" evidence="5">
    <location>
        <begin position="293"/>
        <end position="314"/>
    </location>
</feature>
<dbReference type="EC" id="7.1.1.-" evidence="5"/>
<feature type="transmembrane region" description="Helical" evidence="5">
    <location>
        <begin position="221"/>
        <end position="246"/>
    </location>
</feature>
<reference evidence="8 9" key="1">
    <citation type="submission" date="2019-07" db="EMBL/GenBank/DDBJ databases">
        <title>Whole genome shotgun sequence of Adhaeribacter aerolatus NBRC 106133.</title>
        <authorList>
            <person name="Hosoyama A."/>
            <person name="Uohara A."/>
            <person name="Ohji S."/>
            <person name="Ichikawa N."/>
        </authorList>
    </citation>
    <scope>NUCLEOTIDE SEQUENCE [LARGE SCALE GENOMIC DNA]</scope>
    <source>
        <strain evidence="8 9">NBRC 106133</strain>
    </source>
</reference>
<feature type="transmembrane region" description="Helical" evidence="5">
    <location>
        <begin position="90"/>
        <end position="111"/>
    </location>
</feature>
<dbReference type="EMBL" id="BJYS01000056">
    <property type="protein sequence ID" value="GEO07275.1"/>
    <property type="molecule type" value="Genomic_DNA"/>
</dbReference>
<keyword evidence="5" id="KW-1003">Cell membrane</keyword>
<evidence type="ECO:0000256" key="2">
    <source>
        <dbReference type="ARBA" id="ARBA00022692"/>
    </source>
</evidence>
<keyword evidence="3 5" id="KW-1133">Transmembrane helix</keyword>
<dbReference type="Proteomes" id="UP000321532">
    <property type="component" value="Unassembled WGS sequence"/>
</dbReference>
<dbReference type="InterPro" id="IPR001750">
    <property type="entry name" value="ND/Mrp_TM"/>
</dbReference>
<evidence type="ECO:0000313" key="8">
    <source>
        <dbReference type="EMBL" id="GEO07275.1"/>
    </source>
</evidence>
<feature type="domain" description="NADH:quinone oxidoreductase/Mrp antiporter transmembrane" evidence="7">
    <location>
        <begin position="142"/>
        <end position="429"/>
    </location>
</feature>
<evidence type="ECO:0000256" key="6">
    <source>
        <dbReference type="RuleBase" id="RU000320"/>
    </source>
</evidence>
<feature type="transmembrane region" description="Helical" evidence="5">
    <location>
        <begin position="348"/>
        <end position="369"/>
    </location>
</feature>
<dbReference type="InterPro" id="IPR010096">
    <property type="entry name" value="NADH-Q_OxRdtase_suN/2"/>
</dbReference>
<keyword evidence="5" id="KW-0520">NAD</keyword>
<feature type="transmembrane region" description="Helical" evidence="5">
    <location>
        <begin position="146"/>
        <end position="167"/>
    </location>
</feature>
<keyword evidence="5" id="KW-0874">Quinone</keyword>
<feature type="transmembrane region" description="Helical" evidence="5">
    <location>
        <begin position="50"/>
        <end position="70"/>
    </location>
</feature>
<feature type="transmembrane region" description="Helical" evidence="5">
    <location>
        <begin position="432"/>
        <end position="452"/>
    </location>
</feature>
<organism evidence="8 9">
    <name type="scientific">Adhaeribacter aerolatus</name>
    <dbReference type="NCBI Taxonomy" id="670289"/>
    <lineage>
        <taxon>Bacteria</taxon>
        <taxon>Pseudomonadati</taxon>
        <taxon>Bacteroidota</taxon>
        <taxon>Cytophagia</taxon>
        <taxon>Cytophagales</taxon>
        <taxon>Hymenobacteraceae</taxon>
        <taxon>Adhaeribacter</taxon>
    </lineage>
</organism>
<comment type="subunit">
    <text evidence="5">NDH-1 is composed of 14 different subunits. Subunits NuoA, H, J, K, L, M, N constitute the membrane sector of the complex.</text>
</comment>
<dbReference type="GO" id="GO:0048038">
    <property type="term" value="F:quinone binding"/>
    <property type="evidence" value="ECO:0007669"/>
    <property type="project" value="UniProtKB-KW"/>
</dbReference>
<protein>
    <recommendedName>
        <fullName evidence="5">NADH-quinone oxidoreductase subunit N</fullName>
        <ecNumber evidence="5">7.1.1.-</ecNumber>
    </recommendedName>
    <alternativeName>
        <fullName evidence="5">NADH dehydrogenase I subunit N</fullName>
    </alternativeName>
    <alternativeName>
        <fullName evidence="5">NDH-1 subunit N</fullName>
    </alternativeName>
</protein>
<accession>A0A512B5M5</accession>
<keyword evidence="5" id="KW-0813">Transport</keyword>
<dbReference type="GO" id="GO:0008137">
    <property type="term" value="F:NADH dehydrogenase (ubiquinone) activity"/>
    <property type="evidence" value="ECO:0007669"/>
    <property type="project" value="InterPro"/>
</dbReference>
<proteinExistence type="inferred from homology"/>
<evidence type="ECO:0000256" key="4">
    <source>
        <dbReference type="ARBA" id="ARBA00023136"/>
    </source>
</evidence>
<comment type="function">
    <text evidence="5">NDH-1 shuttles electrons from NADH, via FMN and iron-sulfur (Fe-S) centers, to quinones in the respiratory chain. The immediate electron acceptor for the enzyme in this species is believed to be a menaquinone. Couples the redox reaction to proton translocation (for every two electrons transferred, four hydrogen ions are translocated across the cytoplasmic membrane), and thus conserves the redox energy in a proton gradient.</text>
</comment>
<feature type="transmembrane region" description="Helical" evidence="5">
    <location>
        <begin position="15"/>
        <end position="38"/>
    </location>
</feature>
<comment type="similarity">
    <text evidence="5">Belongs to the complex I subunit 2 family.</text>
</comment>
<keyword evidence="2 5" id="KW-0812">Transmembrane</keyword>
<dbReference type="PANTHER" id="PTHR22773">
    <property type="entry name" value="NADH DEHYDROGENASE"/>
    <property type="match status" value="1"/>
</dbReference>
<dbReference type="Pfam" id="PF00361">
    <property type="entry name" value="Proton_antipo_M"/>
    <property type="match status" value="1"/>
</dbReference>
<feature type="transmembrane region" description="Helical" evidence="5">
    <location>
        <begin position="321"/>
        <end position="342"/>
    </location>
</feature>
<name>A0A512B5M5_9BACT</name>
<keyword evidence="4 5" id="KW-0472">Membrane</keyword>
<feature type="transmembrane region" description="Helical" evidence="5">
    <location>
        <begin position="390"/>
        <end position="412"/>
    </location>
</feature>
<comment type="subcellular location">
    <subcellularLocation>
        <location evidence="5">Cell membrane</location>
        <topology evidence="5">Multi-pass membrane protein</topology>
    </subcellularLocation>
    <subcellularLocation>
        <location evidence="1">Endomembrane system</location>
        <topology evidence="1">Multi-pass membrane protein</topology>
    </subcellularLocation>
    <subcellularLocation>
        <location evidence="6">Membrane</location>
        <topology evidence="6">Multi-pass membrane protein</topology>
    </subcellularLocation>
</comment>
<feature type="transmembrane region" description="Helical" evidence="5">
    <location>
        <begin position="477"/>
        <end position="496"/>
    </location>
</feature>
<evidence type="ECO:0000256" key="1">
    <source>
        <dbReference type="ARBA" id="ARBA00004127"/>
    </source>
</evidence>
<feature type="transmembrane region" description="Helical" evidence="5">
    <location>
        <begin position="123"/>
        <end position="140"/>
    </location>
</feature>
<evidence type="ECO:0000256" key="5">
    <source>
        <dbReference type="HAMAP-Rule" id="MF_00445"/>
    </source>
</evidence>
<dbReference type="GO" id="GO:0050136">
    <property type="term" value="F:NADH dehydrogenase (quinone) (non-electrogenic) activity"/>
    <property type="evidence" value="ECO:0007669"/>
    <property type="project" value="UniProtKB-UniRule"/>
</dbReference>
<feature type="transmembrane region" description="Helical" evidence="5">
    <location>
        <begin position="258"/>
        <end position="281"/>
    </location>
</feature>
<keyword evidence="5" id="KW-1278">Translocase</keyword>
<dbReference type="AlphaFoldDB" id="A0A512B5M5"/>
<dbReference type="GO" id="GO:0012505">
    <property type="term" value="C:endomembrane system"/>
    <property type="evidence" value="ECO:0007669"/>
    <property type="project" value="UniProtKB-SubCell"/>
</dbReference>
<comment type="caution">
    <text evidence="8">The sequence shown here is derived from an EMBL/GenBank/DDBJ whole genome shotgun (WGS) entry which is preliminary data.</text>
</comment>
<keyword evidence="9" id="KW-1185">Reference proteome</keyword>